<dbReference type="SUPFAM" id="SSF81342">
    <property type="entry name" value="Transmembrane di-heme cytochromes"/>
    <property type="match status" value="1"/>
</dbReference>
<keyword evidence="9 13" id="KW-1133">Transmembrane helix</keyword>
<evidence type="ECO:0000256" key="13">
    <source>
        <dbReference type="SAM" id="Phobius"/>
    </source>
</evidence>
<evidence type="ECO:0000259" key="14">
    <source>
        <dbReference type="Pfam" id="PF01292"/>
    </source>
</evidence>
<evidence type="ECO:0000256" key="1">
    <source>
        <dbReference type="ARBA" id="ARBA00001970"/>
    </source>
</evidence>
<evidence type="ECO:0000256" key="8">
    <source>
        <dbReference type="ARBA" id="ARBA00022982"/>
    </source>
</evidence>
<dbReference type="InterPro" id="IPR052168">
    <property type="entry name" value="Cytochrome_b561_oxidase"/>
</dbReference>
<dbReference type="PANTHER" id="PTHR30529:SF1">
    <property type="entry name" value="CYTOCHROME B561 HOMOLOG 2"/>
    <property type="match status" value="1"/>
</dbReference>
<dbReference type="GO" id="GO:0046872">
    <property type="term" value="F:metal ion binding"/>
    <property type="evidence" value="ECO:0007669"/>
    <property type="project" value="UniProtKB-KW"/>
</dbReference>
<evidence type="ECO:0000256" key="12">
    <source>
        <dbReference type="ARBA" id="ARBA00037975"/>
    </source>
</evidence>
<evidence type="ECO:0000256" key="3">
    <source>
        <dbReference type="ARBA" id="ARBA00022448"/>
    </source>
</evidence>
<evidence type="ECO:0000256" key="7">
    <source>
        <dbReference type="ARBA" id="ARBA00022723"/>
    </source>
</evidence>
<comment type="subcellular location">
    <subcellularLocation>
        <location evidence="2">Cell membrane</location>
        <topology evidence="2">Multi-pass membrane protein</topology>
    </subcellularLocation>
</comment>
<evidence type="ECO:0000256" key="10">
    <source>
        <dbReference type="ARBA" id="ARBA00023004"/>
    </source>
</evidence>
<keyword evidence="11 13" id="KW-0472">Membrane</keyword>
<feature type="domain" description="Cytochrome b561 bacterial/Ni-hydrogenase" evidence="14">
    <location>
        <begin position="15"/>
        <end position="190"/>
    </location>
</feature>
<dbReference type="InterPro" id="IPR011577">
    <property type="entry name" value="Cyt_b561_bac/Ni-Hgenase"/>
</dbReference>
<name>A0A501WJM8_9RHOB</name>
<evidence type="ECO:0000313" key="15">
    <source>
        <dbReference type="EMBL" id="TPE48334.1"/>
    </source>
</evidence>
<keyword evidence="4" id="KW-1003">Cell membrane</keyword>
<keyword evidence="16" id="KW-1185">Reference proteome</keyword>
<dbReference type="GO" id="GO:0020037">
    <property type="term" value="F:heme binding"/>
    <property type="evidence" value="ECO:0007669"/>
    <property type="project" value="TreeGrafter"/>
</dbReference>
<keyword evidence="3" id="KW-0813">Transport</keyword>
<accession>A0A501WJM8</accession>
<comment type="cofactor">
    <cofactor evidence="1">
        <name>heme b</name>
        <dbReference type="ChEBI" id="CHEBI:60344"/>
    </cofactor>
</comment>
<dbReference type="GO" id="GO:0022904">
    <property type="term" value="P:respiratory electron transport chain"/>
    <property type="evidence" value="ECO:0007669"/>
    <property type="project" value="InterPro"/>
</dbReference>
<evidence type="ECO:0000256" key="2">
    <source>
        <dbReference type="ARBA" id="ARBA00004651"/>
    </source>
</evidence>
<gene>
    <name evidence="15" type="ORF">FJM51_18090</name>
</gene>
<feature type="transmembrane region" description="Helical" evidence="13">
    <location>
        <begin position="152"/>
        <end position="170"/>
    </location>
</feature>
<comment type="similarity">
    <text evidence="12">Belongs to the cytochrome b561 family.</text>
</comment>
<dbReference type="Pfam" id="PF01292">
    <property type="entry name" value="Ni_hydr_CYTB"/>
    <property type="match status" value="1"/>
</dbReference>
<comment type="caution">
    <text evidence="15">The sequence shown here is derived from an EMBL/GenBank/DDBJ whole genome shotgun (WGS) entry which is preliminary data.</text>
</comment>
<dbReference type="PANTHER" id="PTHR30529">
    <property type="entry name" value="CYTOCHROME B561"/>
    <property type="match status" value="1"/>
</dbReference>
<feature type="transmembrane region" description="Helical" evidence="13">
    <location>
        <begin position="21"/>
        <end position="40"/>
    </location>
</feature>
<keyword evidence="6 13" id="KW-0812">Transmembrane</keyword>
<dbReference type="GO" id="GO:0009055">
    <property type="term" value="F:electron transfer activity"/>
    <property type="evidence" value="ECO:0007669"/>
    <property type="project" value="InterPro"/>
</dbReference>
<keyword evidence="10" id="KW-0408">Iron</keyword>
<dbReference type="OrthoDB" id="1247465at2"/>
<proteinExistence type="inferred from homology"/>
<dbReference type="GO" id="GO:0005886">
    <property type="term" value="C:plasma membrane"/>
    <property type="evidence" value="ECO:0007669"/>
    <property type="project" value="UniProtKB-SubCell"/>
</dbReference>
<keyword evidence="5" id="KW-0349">Heme</keyword>
<evidence type="ECO:0000256" key="5">
    <source>
        <dbReference type="ARBA" id="ARBA00022617"/>
    </source>
</evidence>
<evidence type="ECO:0000256" key="11">
    <source>
        <dbReference type="ARBA" id="ARBA00023136"/>
    </source>
</evidence>
<dbReference type="AlphaFoldDB" id="A0A501WJM8"/>
<evidence type="ECO:0000313" key="16">
    <source>
        <dbReference type="Proteomes" id="UP000319255"/>
    </source>
</evidence>
<dbReference type="EMBL" id="VFRP01000023">
    <property type="protein sequence ID" value="TPE48334.1"/>
    <property type="molecule type" value="Genomic_DNA"/>
</dbReference>
<evidence type="ECO:0000256" key="6">
    <source>
        <dbReference type="ARBA" id="ARBA00022692"/>
    </source>
</evidence>
<evidence type="ECO:0000256" key="4">
    <source>
        <dbReference type="ARBA" id="ARBA00022475"/>
    </source>
</evidence>
<protein>
    <submittedName>
        <fullName evidence="15">Cytochrome b</fullName>
    </submittedName>
</protein>
<keyword evidence="7" id="KW-0479">Metal-binding</keyword>
<sequence length="191" mass="20933">MRGRDLHARNTATSWGWVARGLHWAVAALVIFQLGLGVSMVRLVSDPLRQFPLYQTHKSWGFVIFALVSARLGWRLLNRAPADPPAMPRWQRRAAHATHGLLYALLLALPLSGWVSASASPTQDLFGIPNMVFDWFALPDPWVPGDARLADLAAWAHTAAAVALVLLLAPHVGGAVSHRRDGVLARMTFGR</sequence>
<keyword evidence="8" id="KW-0249">Electron transport</keyword>
<dbReference type="Proteomes" id="UP000319255">
    <property type="component" value="Unassembled WGS sequence"/>
</dbReference>
<reference evidence="15 16" key="1">
    <citation type="submission" date="2019-06" db="EMBL/GenBank/DDBJ databases">
        <title>A novel bacterium of genus Amaricoccus, isolated from marine sediment.</title>
        <authorList>
            <person name="Huang H."/>
            <person name="Mo K."/>
            <person name="Hu Y."/>
        </authorList>
    </citation>
    <scope>NUCLEOTIDE SEQUENCE [LARGE SCALE GENOMIC DNA]</scope>
    <source>
        <strain evidence="15 16">HB172011</strain>
    </source>
</reference>
<feature type="transmembrane region" description="Helical" evidence="13">
    <location>
        <begin position="98"/>
        <end position="117"/>
    </location>
</feature>
<dbReference type="InterPro" id="IPR016174">
    <property type="entry name" value="Di-haem_cyt_TM"/>
</dbReference>
<feature type="transmembrane region" description="Helical" evidence="13">
    <location>
        <begin position="60"/>
        <end position="77"/>
    </location>
</feature>
<organism evidence="15 16">
    <name type="scientific">Amaricoccus solimangrovi</name>
    <dbReference type="NCBI Taxonomy" id="2589815"/>
    <lineage>
        <taxon>Bacteria</taxon>
        <taxon>Pseudomonadati</taxon>
        <taxon>Pseudomonadota</taxon>
        <taxon>Alphaproteobacteria</taxon>
        <taxon>Rhodobacterales</taxon>
        <taxon>Paracoccaceae</taxon>
        <taxon>Amaricoccus</taxon>
    </lineage>
</organism>
<evidence type="ECO:0000256" key="9">
    <source>
        <dbReference type="ARBA" id="ARBA00022989"/>
    </source>
</evidence>